<gene>
    <name evidence="3" type="ORF">SAMN05216241_11020</name>
</gene>
<keyword evidence="2" id="KW-0732">Signal</keyword>
<dbReference type="RefSeq" id="WP_090021111.1">
    <property type="nucleotide sequence ID" value="NZ_FNCE01000010.1"/>
</dbReference>
<organism evidence="3 4">
    <name type="scientific">Limimonas halophila</name>
    <dbReference type="NCBI Taxonomy" id="1082479"/>
    <lineage>
        <taxon>Bacteria</taxon>
        <taxon>Pseudomonadati</taxon>
        <taxon>Pseudomonadota</taxon>
        <taxon>Alphaproteobacteria</taxon>
        <taxon>Rhodospirillales</taxon>
        <taxon>Rhodovibrionaceae</taxon>
        <taxon>Limimonas</taxon>
    </lineage>
</organism>
<dbReference type="InterPro" id="IPR023614">
    <property type="entry name" value="Porin_dom_sf"/>
</dbReference>
<feature type="chain" id="PRO_5011637876" description="Porin" evidence="2">
    <location>
        <begin position="37"/>
        <end position="453"/>
    </location>
</feature>
<accession>A0A1G7TQE4</accession>
<proteinExistence type="predicted"/>
<dbReference type="AlphaFoldDB" id="A0A1G7TQE4"/>
<evidence type="ECO:0000256" key="1">
    <source>
        <dbReference type="SAM" id="Coils"/>
    </source>
</evidence>
<dbReference type="Proteomes" id="UP000199415">
    <property type="component" value="Unassembled WGS sequence"/>
</dbReference>
<dbReference type="Gene3D" id="2.40.160.10">
    <property type="entry name" value="Porin"/>
    <property type="match status" value="1"/>
</dbReference>
<feature type="coiled-coil region" evidence="1">
    <location>
        <begin position="36"/>
        <end position="70"/>
    </location>
</feature>
<evidence type="ECO:0000256" key="2">
    <source>
        <dbReference type="SAM" id="SignalP"/>
    </source>
</evidence>
<evidence type="ECO:0008006" key="5">
    <source>
        <dbReference type="Google" id="ProtNLM"/>
    </source>
</evidence>
<dbReference type="EMBL" id="FNCE01000010">
    <property type="protein sequence ID" value="SDG37184.1"/>
    <property type="molecule type" value="Genomic_DNA"/>
</dbReference>
<dbReference type="OrthoDB" id="974738at2"/>
<feature type="signal peptide" evidence="2">
    <location>
        <begin position="1"/>
        <end position="36"/>
    </location>
</feature>
<dbReference type="SUPFAM" id="SSF56935">
    <property type="entry name" value="Porins"/>
    <property type="match status" value="1"/>
</dbReference>
<dbReference type="STRING" id="1082479.SAMN05216241_11020"/>
<name>A0A1G7TQE4_9PROT</name>
<reference evidence="3 4" key="1">
    <citation type="submission" date="2016-10" db="EMBL/GenBank/DDBJ databases">
        <authorList>
            <person name="de Groot N.N."/>
        </authorList>
    </citation>
    <scope>NUCLEOTIDE SEQUENCE [LARGE SCALE GENOMIC DNA]</scope>
    <source>
        <strain evidence="3 4">DSM 25584</strain>
    </source>
</reference>
<evidence type="ECO:0000313" key="3">
    <source>
        <dbReference type="EMBL" id="SDG37184.1"/>
    </source>
</evidence>
<keyword evidence="1" id="KW-0175">Coiled coil</keyword>
<sequence>MVTTTNTLRSARRASLVAGTALAVAMTAGLATPAAAQNTEQELRQLREQMNDMRERMQELQGQVNDVRETAPADRSVQPEYPVTLTVAGRVNSAVLYAEQENQDQAFVADNDGSGSRFEFLAETEFGEWTSGVEIVVSAEVNSTDEIKFGANQGNADELNDLGNFRQSHWFIENERIGYFSIGQGDTMSEDTGHVDLSNTAQAGAGSDVDDMAGGLEFVDANGQDLRVAGGGAPTDDDEVDDFFDALDGSRARRVIYKTPSFGGFSIGASLRNDGDELVPDVGIEYGATFQGFEVEAAAAWRENEDDESTFHGSASVMSPMGINLTFMGATSENDGTTDAGNSIEDPNAFFVKAGYQANFVEVGSTSFSIDYYTGRANDTFVAPSGALPEAESFGVSVLQEIEPLAAELYITGRQYDIEDVNALANDGTAGNSTAIGNPDEMLAVISGARVRF</sequence>
<protein>
    <recommendedName>
        <fullName evidence="5">Porin</fullName>
    </recommendedName>
</protein>
<evidence type="ECO:0000313" key="4">
    <source>
        <dbReference type="Proteomes" id="UP000199415"/>
    </source>
</evidence>
<keyword evidence="4" id="KW-1185">Reference proteome</keyword>